<evidence type="ECO:0000313" key="2">
    <source>
        <dbReference type="Proteomes" id="UP000827986"/>
    </source>
</evidence>
<gene>
    <name evidence="1" type="ORF">KIL84_008663</name>
</gene>
<dbReference type="AlphaFoldDB" id="A0A9D4ASM1"/>
<dbReference type="Proteomes" id="UP000827986">
    <property type="component" value="Unassembled WGS sequence"/>
</dbReference>
<evidence type="ECO:0000313" key="1">
    <source>
        <dbReference type="EMBL" id="KAH1174672.1"/>
    </source>
</evidence>
<protein>
    <submittedName>
        <fullName evidence="1">Uncharacterized protein</fullName>
    </submittedName>
</protein>
<sequence>MSQVANLLQNSGRFLKAFSESYIAPSLIAHRWRYRHLGIGWYLVLSPGSPGGLLSKEKAGEGAREVNNAETPLLLSAKGRRFQNPAKSTARLFRSTEQLQVQMKPVGAADAQPCDNQALDFNIRQTRLWEEQ</sequence>
<dbReference type="EMBL" id="JAHDVG010000479">
    <property type="protein sequence ID" value="KAH1174672.1"/>
    <property type="molecule type" value="Genomic_DNA"/>
</dbReference>
<organism evidence="1 2">
    <name type="scientific">Mauremys mutica</name>
    <name type="common">yellowpond turtle</name>
    <dbReference type="NCBI Taxonomy" id="74926"/>
    <lineage>
        <taxon>Eukaryota</taxon>
        <taxon>Metazoa</taxon>
        <taxon>Chordata</taxon>
        <taxon>Craniata</taxon>
        <taxon>Vertebrata</taxon>
        <taxon>Euteleostomi</taxon>
        <taxon>Archelosauria</taxon>
        <taxon>Testudinata</taxon>
        <taxon>Testudines</taxon>
        <taxon>Cryptodira</taxon>
        <taxon>Durocryptodira</taxon>
        <taxon>Testudinoidea</taxon>
        <taxon>Geoemydidae</taxon>
        <taxon>Geoemydinae</taxon>
        <taxon>Mauremys</taxon>
    </lineage>
</organism>
<proteinExistence type="predicted"/>
<accession>A0A9D4ASM1</accession>
<comment type="caution">
    <text evidence="1">The sequence shown here is derived from an EMBL/GenBank/DDBJ whole genome shotgun (WGS) entry which is preliminary data.</text>
</comment>
<keyword evidence="2" id="KW-1185">Reference proteome</keyword>
<reference evidence="1" key="1">
    <citation type="submission" date="2021-09" db="EMBL/GenBank/DDBJ databases">
        <title>The genome of Mauremys mutica provides insights into the evolution of semi-aquatic lifestyle.</title>
        <authorList>
            <person name="Gong S."/>
            <person name="Gao Y."/>
        </authorList>
    </citation>
    <scope>NUCLEOTIDE SEQUENCE</scope>
    <source>
        <strain evidence="1">MM-2020</strain>
        <tissue evidence="1">Muscle</tissue>
    </source>
</reference>
<name>A0A9D4ASM1_9SAUR</name>